<gene>
    <name evidence="1" type="ORF">S06H3_20107</name>
</gene>
<name>X1MYW3_9ZZZZ</name>
<sequence length="66" mass="7586">MKVCPYARQQCKYPDKGCPREEELHPVFASSPEEAVHLVWGCEWSGSRLAAAAYLMYLIEEKKVRV</sequence>
<proteinExistence type="predicted"/>
<protein>
    <submittedName>
        <fullName evidence="1">Uncharacterized protein</fullName>
    </submittedName>
</protein>
<evidence type="ECO:0000313" key="1">
    <source>
        <dbReference type="EMBL" id="GAI11534.1"/>
    </source>
</evidence>
<comment type="caution">
    <text evidence="1">The sequence shown here is derived from an EMBL/GenBank/DDBJ whole genome shotgun (WGS) entry which is preliminary data.</text>
</comment>
<organism evidence="1">
    <name type="scientific">marine sediment metagenome</name>
    <dbReference type="NCBI Taxonomy" id="412755"/>
    <lineage>
        <taxon>unclassified sequences</taxon>
        <taxon>metagenomes</taxon>
        <taxon>ecological metagenomes</taxon>
    </lineage>
</organism>
<dbReference type="AlphaFoldDB" id="X1MYW3"/>
<reference evidence="1" key="1">
    <citation type="journal article" date="2014" name="Front. Microbiol.">
        <title>High frequency of phylogenetically diverse reductive dehalogenase-homologous genes in deep subseafloor sedimentary metagenomes.</title>
        <authorList>
            <person name="Kawai M."/>
            <person name="Futagami T."/>
            <person name="Toyoda A."/>
            <person name="Takaki Y."/>
            <person name="Nishi S."/>
            <person name="Hori S."/>
            <person name="Arai W."/>
            <person name="Tsubouchi T."/>
            <person name="Morono Y."/>
            <person name="Uchiyama I."/>
            <person name="Ito T."/>
            <person name="Fujiyama A."/>
            <person name="Inagaki F."/>
            <person name="Takami H."/>
        </authorList>
    </citation>
    <scope>NUCLEOTIDE SEQUENCE</scope>
    <source>
        <strain evidence="1">Expedition CK06-06</strain>
    </source>
</reference>
<dbReference type="EMBL" id="BARV01010380">
    <property type="protein sequence ID" value="GAI11534.1"/>
    <property type="molecule type" value="Genomic_DNA"/>
</dbReference>
<accession>X1MYW3</accession>